<keyword evidence="2" id="KW-1185">Reference proteome</keyword>
<dbReference type="AlphaFoldDB" id="A0A8H6MSP2"/>
<sequence length="37" mass="4392">MHVGDHPTQLRKHFSEYFQLTFTANYLVESKTDHLSL</sequence>
<organism evidence="1 2">
    <name type="scientific">Colletotrichum plurivorum</name>
    <dbReference type="NCBI Taxonomy" id="2175906"/>
    <lineage>
        <taxon>Eukaryota</taxon>
        <taxon>Fungi</taxon>
        <taxon>Dikarya</taxon>
        <taxon>Ascomycota</taxon>
        <taxon>Pezizomycotina</taxon>
        <taxon>Sordariomycetes</taxon>
        <taxon>Hypocreomycetidae</taxon>
        <taxon>Glomerellales</taxon>
        <taxon>Glomerellaceae</taxon>
        <taxon>Colletotrichum</taxon>
        <taxon>Colletotrichum orchidearum species complex</taxon>
    </lineage>
</organism>
<gene>
    <name evidence="1" type="ORF">CPLU01_15779</name>
</gene>
<dbReference type="EMBL" id="WIGO01000620">
    <property type="protein sequence ID" value="KAF6807604.1"/>
    <property type="molecule type" value="Genomic_DNA"/>
</dbReference>
<evidence type="ECO:0000313" key="2">
    <source>
        <dbReference type="Proteomes" id="UP000654918"/>
    </source>
</evidence>
<dbReference type="Proteomes" id="UP000654918">
    <property type="component" value="Unassembled WGS sequence"/>
</dbReference>
<protein>
    <submittedName>
        <fullName evidence="1">Uncharacterized protein</fullName>
    </submittedName>
</protein>
<proteinExistence type="predicted"/>
<accession>A0A8H6MSP2</accession>
<comment type="caution">
    <text evidence="1">The sequence shown here is derived from an EMBL/GenBank/DDBJ whole genome shotgun (WGS) entry which is preliminary data.</text>
</comment>
<evidence type="ECO:0000313" key="1">
    <source>
        <dbReference type="EMBL" id="KAF6807604.1"/>
    </source>
</evidence>
<name>A0A8H6MSP2_9PEZI</name>
<reference evidence="1" key="1">
    <citation type="journal article" date="2020" name="Phytopathology">
        <title>Genome Sequence Resources of Colletotrichum truncatum, C. plurivorum, C. musicola, and C. sojae: Four Species Pathogenic to Soybean (Glycine max).</title>
        <authorList>
            <person name="Rogerio F."/>
            <person name="Boufleur T.R."/>
            <person name="Ciampi-Guillardi M."/>
            <person name="Sukno S.A."/>
            <person name="Thon M.R."/>
            <person name="Massola Junior N.S."/>
            <person name="Baroncelli R."/>
        </authorList>
    </citation>
    <scope>NUCLEOTIDE SEQUENCE</scope>
    <source>
        <strain evidence="1">LFN00145</strain>
    </source>
</reference>